<feature type="compositionally biased region" description="Polar residues" evidence="5">
    <location>
        <begin position="211"/>
        <end position="233"/>
    </location>
</feature>
<keyword evidence="9" id="KW-1185">Reference proteome</keyword>
<reference evidence="8" key="1">
    <citation type="submission" date="2021-02" db="EMBL/GenBank/DDBJ databases">
        <authorList>
            <person name="Nowell W R."/>
        </authorList>
    </citation>
    <scope>NUCLEOTIDE SEQUENCE</scope>
</reference>
<feature type="region of interest" description="Disordered" evidence="5">
    <location>
        <begin position="163"/>
        <end position="267"/>
    </location>
</feature>
<dbReference type="SUPFAM" id="SSF48652">
    <property type="entry name" value="Tetraspanin"/>
    <property type="match status" value="1"/>
</dbReference>
<keyword evidence="4 6" id="KW-0472">Membrane</keyword>
<proteinExistence type="predicted"/>
<dbReference type="EMBL" id="CAJNOM010000218">
    <property type="protein sequence ID" value="CAF1244886.1"/>
    <property type="molecule type" value="Genomic_DNA"/>
</dbReference>
<dbReference type="InterPro" id="IPR008952">
    <property type="entry name" value="Tetraspanin_EC2_sf"/>
</dbReference>
<feature type="compositionally biased region" description="Low complexity" evidence="5">
    <location>
        <begin position="189"/>
        <end position="206"/>
    </location>
</feature>
<evidence type="ECO:0000313" key="8">
    <source>
        <dbReference type="EMBL" id="CAF1244886.1"/>
    </source>
</evidence>
<dbReference type="Proteomes" id="UP000663832">
    <property type="component" value="Unassembled WGS sequence"/>
</dbReference>
<feature type="compositionally biased region" description="Low complexity" evidence="5">
    <location>
        <begin position="163"/>
        <end position="172"/>
    </location>
</feature>
<dbReference type="Gene3D" id="1.10.1450.10">
    <property type="entry name" value="Tetraspanin"/>
    <property type="match status" value="1"/>
</dbReference>
<evidence type="ECO:0000256" key="2">
    <source>
        <dbReference type="ARBA" id="ARBA00022692"/>
    </source>
</evidence>
<dbReference type="Proteomes" id="UP000663877">
    <property type="component" value="Unassembled WGS sequence"/>
</dbReference>
<keyword evidence="2 6" id="KW-0812">Transmembrane</keyword>
<dbReference type="OrthoDB" id="10034188at2759"/>
<dbReference type="AlphaFoldDB" id="A0A814ZG47"/>
<gene>
    <name evidence="7" type="ORF">BJG266_LOCUS4511</name>
    <name evidence="8" type="ORF">QVE165_LOCUS28182</name>
</gene>
<sequence>MKGNSRFISIILMIAILIFSGIHLGISIGIIDSSHQYGNIFRREQDLSIFNIIIGILGIIISLFGLFALITRRVVLSKITAGSCLFLSLCALVSLIAAIAINFGAASYISSHFLNNMKRYDTSAHARNSIDNIQRNYDCCGHKMWIDWATISSDATLSNIDKTTSSSTTISSDMNVPPKNGDGRKNSKSKTTPETESSTTSNIITNYVVWPNSNSNQDSNEEVQQVPSQNSKPEIQIYPVSKTAMQSNNPSSVYRVSDRNPQDNNAAPSNQLYYIQKRQIQSNHPNIDDISSPFNIFLPESCCANRVSTVFNSFDSYCVSSADDTPSSYHKVGCSNRISKVAAHQTTSIAIINVCLLIFALVAIPVVKTAYSNYESPPKKYRNSSIQSQQFHYGYSDHAVFNKTPKTSVINYNTDYSIFQ</sequence>
<evidence type="ECO:0000256" key="4">
    <source>
        <dbReference type="ARBA" id="ARBA00023136"/>
    </source>
</evidence>
<evidence type="ECO:0000256" key="5">
    <source>
        <dbReference type="SAM" id="MobiDB-lite"/>
    </source>
</evidence>
<feature type="transmembrane region" description="Helical" evidence="6">
    <location>
        <begin position="49"/>
        <end position="71"/>
    </location>
</feature>
<feature type="transmembrane region" description="Helical" evidence="6">
    <location>
        <begin position="83"/>
        <end position="109"/>
    </location>
</feature>
<dbReference type="EMBL" id="CAJNOI010000011">
    <property type="protein sequence ID" value="CAF0788009.1"/>
    <property type="molecule type" value="Genomic_DNA"/>
</dbReference>
<feature type="compositionally biased region" description="Polar residues" evidence="5">
    <location>
        <begin position="243"/>
        <end position="254"/>
    </location>
</feature>
<organism evidence="8 9">
    <name type="scientific">Adineta steineri</name>
    <dbReference type="NCBI Taxonomy" id="433720"/>
    <lineage>
        <taxon>Eukaryota</taxon>
        <taxon>Metazoa</taxon>
        <taxon>Spiralia</taxon>
        <taxon>Gnathifera</taxon>
        <taxon>Rotifera</taxon>
        <taxon>Eurotatoria</taxon>
        <taxon>Bdelloidea</taxon>
        <taxon>Adinetida</taxon>
        <taxon>Adinetidae</taxon>
        <taxon>Adineta</taxon>
    </lineage>
</organism>
<keyword evidence="3 6" id="KW-1133">Transmembrane helix</keyword>
<name>A0A814ZG47_9BILA</name>
<comment type="subcellular location">
    <subcellularLocation>
        <location evidence="1">Membrane</location>
        <topology evidence="1">Multi-pass membrane protein</topology>
    </subcellularLocation>
</comment>
<evidence type="ECO:0000313" key="9">
    <source>
        <dbReference type="Proteomes" id="UP000663832"/>
    </source>
</evidence>
<evidence type="ECO:0000256" key="1">
    <source>
        <dbReference type="ARBA" id="ARBA00004141"/>
    </source>
</evidence>
<dbReference type="GO" id="GO:0016020">
    <property type="term" value="C:membrane"/>
    <property type="evidence" value="ECO:0007669"/>
    <property type="project" value="UniProtKB-SubCell"/>
</dbReference>
<comment type="caution">
    <text evidence="8">The sequence shown here is derived from an EMBL/GenBank/DDBJ whole genome shotgun (WGS) entry which is preliminary data.</text>
</comment>
<evidence type="ECO:0000256" key="3">
    <source>
        <dbReference type="ARBA" id="ARBA00022989"/>
    </source>
</evidence>
<dbReference type="InterPro" id="IPR018499">
    <property type="entry name" value="Tetraspanin/Peripherin"/>
</dbReference>
<evidence type="ECO:0000256" key="6">
    <source>
        <dbReference type="SAM" id="Phobius"/>
    </source>
</evidence>
<accession>A0A814ZG47</accession>
<evidence type="ECO:0000313" key="7">
    <source>
        <dbReference type="EMBL" id="CAF0788009.1"/>
    </source>
</evidence>
<dbReference type="Pfam" id="PF00335">
    <property type="entry name" value="Tetraspanin"/>
    <property type="match status" value="1"/>
</dbReference>
<feature type="transmembrane region" description="Helical" evidence="6">
    <location>
        <begin position="7"/>
        <end position="29"/>
    </location>
</feature>
<feature type="transmembrane region" description="Helical" evidence="6">
    <location>
        <begin position="349"/>
        <end position="371"/>
    </location>
</feature>
<protein>
    <submittedName>
        <fullName evidence="8">Uncharacterized protein</fullName>
    </submittedName>
</protein>